<keyword evidence="2" id="KW-0732">Signal</keyword>
<evidence type="ECO:0000313" key="4">
    <source>
        <dbReference type="EMBL" id="MBY8825261.1"/>
    </source>
</evidence>
<dbReference type="Pfam" id="PF04909">
    <property type="entry name" value="Amidohydro_2"/>
    <property type="match status" value="1"/>
</dbReference>
<dbReference type="PANTHER" id="PTHR21240">
    <property type="entry name" value="2-AMINO-3-CARBOXYLMUCONATE-6-SEMIALDEHYDE DECARBOXYLASE"/>
    <property type="match status" value="1"/>
</dbReference>
<evidence type="ECO:0000313" key="5">
    <source>
        <dbReference type="Proteomes" id="UP000706039"/>
    </source>
</evidence>
<keyword evidence="1" id="KW-0456">Lyase</keyword>
<sequence length="351" mass="37966">MTKSTLRSSLAVGAALFAAAWSMTARAEDKPAAAPVAIGDYHMHIQGPAVTADLRRMKAAKPEIFAGMSDDMMNERSGADALAVLDKAGVRQGTLLSVAYMFASPLMQPAPADMAALTRTENAYNVAAGLASNGRLQAFISVNPLAANAMDELNYWRDRPGVSGLKLHLANSGFNPRADADIEKLAAVFAFAGRNALPIAIHVRNAKDYTADDARAFIDRVLPGMGDVPVQIAHGGSWGELDRITIDALALYGDAIAKQAKGTRNLRIELALLVVNDKTDPVLAGDYVKEMRRIGMDRFILGSDWPAIYTPDQYYALLRTQLPLTPEEWAVIFGNEAPYFTHPRVSPRKAR</sequence>
<dbReference type="PANTHER" id="PTHR21240:SF28">
    <property type="entry name" value="ISO-OROTATE DECARBOXYLASE (EUROFUNG)"/>
    <property type="match status" value="1"/>
</dbReference>
<feature type="domain" description="Amidohydrolase-related" evidence="3">
    <location>
        <begin position="81"/>
        <end position="334"/>
    </location>
</feature>
<gene>
    <name evidence="4" type="ORF">K7G82_23360</name>
</gene>
<protein>
    <submittedName>
        <fullName evidence="4">Amidohydrolase</fullName>
    </submittedName>
</protein>
<dbReference type="InterPro" id="IPR006680">
    <property type="entry name" value="Amidohydro-rel"/>
</dbReference>
<feature type="signal peptide" evidence="2">
    <location>
        <begin position="1"/>
        <end position="27"/>
    </location>
</feature>
<dbReference type="Proteomes" id="UP000706039">
    <property type="component" value="Unassembled WGS sequence"/>
</dbReference>
<dbReference type="InterPro" id="IPR032465">
    <property type="entry name" value="ACMSD"/>
</dbReference>
<dbReference type="InterPro" id="IPR032466">
    <property type="entry name" value="Metal_Hydrolase"/>
</dbReference>
<proteinExistence type="predicted"/>
<evidence type="ECO:0000259" key="3">
    <source>
        <dbReference type="Pfam" id="PF04909"/>
    </source>
</evidence>
<evidence type="ECO:0000256" key="1">
    <source>
        <dbReference type="ARBA" id="ARBA00023239"/>
    </source>
</evidence>
<dbReference type="EMBL" id="JAINVV010000011">
    <property type="protein sequence ID" value="MBY8825261.1"/>
    <property type="molecule type" value="Genomic_DNA"/>
</dbReference>
<dbReference type="Gene3D" id="3.20.20.140">
    <property type="entry name" value="Metal-dependent hydrolases"/>
    <property type="match status" value="1"/>
</dbReference>
<evidence type="ECO:0000256" key="2">
    <source>
        <dbReference type="SAM" id="SignalP"/>
    </source>
</evidence>
<reference evidence="4 5" key="1">
    <citation type="submission" date="2021-08" db="EMBL/GenBank/DDBJ databases">
        <authorList>
            <person name="Tuo L."/>
        </authorList>
    </citation>
    <scope>NUCLEOTIDE SEQUENCE [LARGE SCALE GENOMIC DNA]</scope>
    <source>
        <strain evidence="4 5">JCM 31229</strain>
    </source>
</reference>
<keyword evidence="5" id="KW-1185">Reference proteome</keyword>
<organism evidence="4 5">
    <name type="scientific">Sphingomonas colocasiae</name>
    <dbReference type="NCBI Taxonomy" id="1848973"/>
    <lineage>
        <taxon>Bacteria</taxon>
        <taxon>Pseudomonadati</taxon>
        <taxon>Pseudomonadota</taxon>
        <taxon>Alphaproteobacteria</taxon>
        <taxon>Sphingomonadales</taxon>
        <taxon>Sphingomonadaceae</taxon>
        <taxon>Sphingomonas</taxon>
    </lineage>
</organism>
<dbReference type="RefSeq" id="WP_222992357.1">
    <property type="nucleotide sequence ID" value="NZ_JAINVV010000011.1"/>
</dbReference>
<accession>A0ABS7PVG4</accession>
<feature type="chain" id="PRO_5045444639" evidence="2">
    <location>
        <begin position="28"/>
        <end position="351"/>
    </location>
</feature>
<comment type="caution">
    <text evidence="4">The sequence shown here is derived from an EMBL/GenBank/DDBJ whole genome shotgun (WGS) entry which is preliminary data.</text>
</comment>
<name>A0ABS7PVG4_9SPHN</name>
<dbReference type="SUPFAM" id="SSF51556">
    <property type="entry name" value="Metallo-dependent hydrolases"/>
    <property type="match status" value="1"/>
</dbReference>